<keyword evidence="2" id="KW-0378">Hydrolase</keyword>
<dbReference type="Gene3D" id="3.40.50.1820">
    <property type="entry name" value="alpha/beta hydrolase"/>
    <property type="match status" value="1"/>
</dbReference>
<accession>A0A5C8M035</accession>
<dbReference type="Proteomes" id="UP000321814">
    <property type="component" value="Unassembled WGS sequence"/>
</dbReference>
<keyword evidence="3" id="KW-1185">Reference proteome</keyword>
<evidence type="ECO:0000259" key="1">
    <source>
        <dbReference type="Pfam" id="PF12146"/>
    </source>
</evidence>
<dbReference type="SUPFAM" id="SSF53474">
    <property type="entry name" value="alpha/beta-Hydrolases"/>
    <property type="match status" value="1"/>
</dbReference>
<evidence type="ECO:0000313" key="3">
    <source>
        <dbReference type="Proteomes" id="UP000321814"/>
    </source>
</evidence>
<reference evidence="2 3" key="1">
    <citation type="submission" date="2019-08" db="EMBL/GenBank/DDBJ databases">
        <title>Draft genome analysis of Rheinheimera tangshanensis isolated from the roots of fresh rice plants (Oryza sativa).</title>
        <authorList>
            <person name="Yu Q."/>
            <person name="Qi Y."/>
            <person name="Zhang H."/>
            <person name="Pu J."/>
        </authorList>
    </citation>
    <scope>NUCLEOTIDE SEQUENCE [LARGE SCALE GENOMIC DNA]</scope>
    <source>
        <strain evidence="2 3">JA3-B52</strain>
    </source>
</reference>
<dbReference type="AlphaFoldDB" id="A0A5C8M035"/>
<dbReference type="EMBL" id="VRLR01000001">
    <property type="protein sequence ID" value="TXK82916.1"/>
    <property type="molecule type" value="Genomic_DNA"/>
</dbReference>
<dbReference type="OrthoDB" id="5758827at2"/>
<name>A0A5C8M035_9GAMM</name>
<proteinExistence type="predicted"/>
<dbReference type="InterPro" id="IPR029058">
    <property type="entry name" value="AB_hydrolase_fold"/>
</dbReference>
<comment type="caution">
    <text evidence="2">The sequence shown here is derived from an EMBL/GenBank/DDBJ whole genome shotgun (WGS) entry which is preliminary data.</text>
</comment>
<dbReference type="Pfam" id="PF12146">
    <property type="entry name" value="Hydrolase_4"/>
    <property type="match status" value="1"/>
</dbReference>
<feature type="domain" description="Serine aminopeptidase S33" evidence="1">
    <location>
        <begin position="33"/>
        <end position="144"/>
    </location>
</feature>
<protein>
    <submittedName>
        <fullName evidence="2">Alpha/beta fold hydrolase</fullName>
    </submittedName>
</protein>
<evidence type="ECO:0000313" key="2">
    <source>
        <dbReference type="EMBL" id="TXK82916.1"/>
    </source>
</evidence>
<dbReference type="PANTHER" id="PTHR11005">
    <property type="entry name" value="LYSOSOMAL ACID LIPASE-RELATED"/>
    <property type="match status" value="1"/>
</dbReference>
<dbReference type="GO" id="GO:0016787">
    <property type="term" value="F:hydrolase activity"/>
    <property type="evidence" value="ECO:0007669"/>
    <property type="project" value="UniProtKB-KW"/>
</dbReference>
<gene>
    <name evidence="2" type="ORF">FU839_01105</name>
</gene>
<organism evidence="2 3">
    <name type="scientific">Rheinheimera tangshanensis</name>
    <dbReference type="NCBI Taxonomy" id="400153"/>
    <lineage>
        <taxon>Bacteria</taxon>
        <taxon>Pseudomonadati</taxon>
        <taxon>Pseudomonadota</taxon>
        <taxon>Gammaproteobacteria</taxon>
        <taxon>Chromatiales</taxon>
        <taxon>Chromatiaceae</taxon>
        <taxon>Rheinheimera</taxon>
    </lineage>
</organism>
<sequence length="302" mass="34344">MQHHQQSEWLTVADYQLHLRQLTPVQPDSAYPVLMLHGAIENSRIFYNEKGRGLGCFLADHGFYVTCADFAGRGLSQPKASRDFNHSQQQLICQDIPSLIQHLQQQYQLPVVVIAHSWAGVVLAASLARFPHLLPKVKAIITFGSKRVIRVGGFKKRLHIDLVWNRLSPLLCRLYGYLPAKQWRFGADNEPAQYLLDTIGWIRGHAFTDPTDGFDYAAACAKLSWPVSWHFAAINDQLLGHPLDVQAFLTETGLNKGRYTLLGKAQGHHQDYDHISMLTHPCACKDHFNEVMLWLKQIEPQY</sequence>
<dbReference type="InterPro" id="IPR022742">
    <property type="entry name" value="Hydrolase_4"/>
</dbReference>
<dbReference type="RefSeq" id="WP_147902843.1">
    <property type="nucleotide sequence ID" value="NZ_BAAAGC010000002.1"/>
</dbReference>